<accession>D5RLL6</accession>
<sequence>MNRPEPFHKAPATVWRRELDRTEKRAFVASLATVFAETNFVLVAQNKGMTVADVSNLRRQMRAAGATYKVAKNRLATLALDGTRFQGISPLLKGPTALAWSTDPVAVAKTAVEFAKGNDKFVILGGALGTQMLDADGVKSLASLPSLEILRAKLLGLIQTPATRIAGVLQAPGGQVARVLAAYAKKDEAA</sequence>
<dbReference type="GO" id="GO:0070180">
    <property type="term" value="F:large ribosomal subunit rRNA binding"/>
    <property type="evidence" value="ECO:0007669"/>
    <property type="project" value="UniProtKB-UniRule"/>
</dbReference>
<dbReference type="InterPro" id="IPR001790">
    <property type="entry name" value="Ribosomal_uL10"/>
</dbReference>
<comment type="function">
    <text evidence="1 6">Forms part of the ribosomal stalk, playing a central role in the interaction of the ribosome with GTP-bound translation factors.</text>
</comment>
<dbReference type="GO" id="GO:0005840">
    <property type="term" value="C:ribosome"/>
    <property type="evidence" value="ECO:0007669"/>
    <property type="project" value="UniProtKB-KW"/>
</dbReference>
<gene>
    <name evidence="6 7" type="primary">rplJ</name>
    <name evidence="7" type="ORF">HMPREF0731_1977</name>
</gene>
<dbReference type="PANTHER" id="PTHR11560">
    <property type="entry name" value="39S RIBOSOMAL PROTEIN L10, MITOCHONDRIAL"/>
    <property type="match status" value="1"/>
</dbReference>
<dbReference type="SUPFAM" id="SSF160369">
    <property type="entry name" value="Ribosomal protein L10-like"/>
    <property type="match status" value="1"/>
</dbReference>
<dbReference type="Proteomes" id="UP000005324">
    <property type="component" value="Unassembled WGS sequence"/>
</dbReference>
<evidence type="ECO:0000313" key="7">
    <source>
        <dbReference type="EMBL" id="EFH11799.1"/>
    </source>
</evidence>
<dbReference type="GO" id="GO:0006412">
    <property type="term" value="P:translation"/>
    <property type="evidence" value="ECO:0007669"/>
    <property type="project" value="UniProtKB-UniRule"/>
</dbReference>
<dbReference type="Gene3D" id="6.10.250.290">
    <property type="match status" value="1"/>
</dbReference>
<evidence type="ECO:0000256" key="4">
    <source>
        <dbReference type="ARBA" id="ARBA00023274"/>
    </source>
</evidence>
<dbReference type="InterPro" id="IPR022973">
    <property type="entry name" value="Ribosomal_uL10_bac"/>
</dbReference>
<dbReference type="EMBL" id="ADVL01000321">
    <property type="protein sequence ID" value="EFH11799.1"/>
    <property type="molecule type" value="Genomic_DNA"/>
</dbReference>
<protein>
    <recommendedName>
        <fullName evidence="5 6">Large ribosomal subunit protein uL10</fullName>
    </recommendedName>
</protein>
<keyword evidence="6" id="KW-0694">RNA-binding</keyword>
<dbReference type="Pfam" id="PF00466">
    <property type="entry name" value="Ribosomal_L10"/>
    <property type="match status" value="1"/>
</dbReference>
<evidence type="ECO:0000313" key="8">
    <source>
        <dbReference type="Proteomes" id="UP000005324"/>
    </source>
</evidence>
<evidence type="ECO:0000256" key="3">
    <source>
        <dbReference type="ARBA" id="ARBA00022980"/>
    </source>
</evidence>
<dbReference type="GO" id="GO:1990904">
    <property type="term" value="C:ribonucleoprotein complex"/>
    <property type="evidence" value="ECO:0007669"/>
    <property type="project" value="UniProtKB-KW"/>
</dbReference>
<dbReference type="InterPro" id="IPR043141">
    <property type="entry name" value="Ribosomal_uL10-like_sf"/>
</dbReference>
<keyword evidence="3 6" id="KW-0689">Ribosomal protein</keyword>
<dbReference type="Gene3D" id="3.30.70.1730">
    <property type="match status" value="1"/>
</dbReference>
<dbReference type="InterPro" id="IPR047865">
    <property type="entry name" value="Ribosomal_uL10_bac_type"/>
</dbReference>
<keyword evidence="4 6" id="KW-0687">Ribonucleoprotein</keyword>
<evidence type="ECO:0000256" key="1">
    <source>
        <dbReference type="ARBA" id="ARBA00002633"/>
    </source>
</evidence>
<dbReference type="HAMAP" id="MF_00362">
    <property type="entry name" value="Ribosomal_uL10"/>
    <property type="match status" value="1"/>
</dbReference>
<keyword evidence="6" id="KW-0699">rRNA-binding</keyword>
<dbReference type="NCBIfam" id="NF000955">
    <property type="entry name" value="PRK00099.1-1"/>
    <property type="match status" value="1"/>
</dbReference>
<keyword evidence="8" id="KW-1185">Reference proteome</keyword>
<evidence type="ECO:0000256" key="5">
    <source>
        <dbReference type="ARBA" id="ARBA00035202"/>
    </source>
</evidence>
<evidence type="ECO:0000256" key="2">
    <source>
        <dbReference type="ARBA" id="ARBA00008889"/>
    </source>
</evidence>
<name>D5RLL6_9PROT</name>
<dbReference type="AlphaFoldDB" id="D5RLL6"/>
<evidence type="ECO:0000256" key="6">
    <source>
        <dbReference type="HAMAP-Rule" id="MF_00362"/>
    </source>
</evidence>
<proteinExistence type="inferred from homology"/>
<comment type="subunit">
    <text evidence="6">Part of the ribosomal stalk of the 50S ribosomal subunit. The N-terminus interacts with L11 and the large rRNA to form the base of the stalk. The C-terminus forms an elongated spine to which L12 dimers bind in a sequential fashion forming a multimeric L10(L12)X complex.</text>
</comment>
<dbReference type="HOGENOM" id="CLU_092227_0_0_5"/>
<comment type="similarity">
    <text evidence="2 6">Belongs to the universal ribosomal protein uL10 family.</text>
</comment>
<reference evidence="7 8" key="1">
    <citation type="submission" date="2010-04" db="EMBL/GenBank/DDBJ databases">
        <authorList>
            <person name="Qin X."/>
            <person name="Bachman B."/>
            <person name="Battles P."/>
            <person name="Bell A."/>
            <person name="Bess C."/>
            <person name="Bickham C."/>
            <person name="Chaboub L."/>
            <person name="Chen D."/>
            <person name="Coyle M."/>
            <person name="Deiros D.R."/>
            <person name="Dinh H."/>
            <person name="Forbes L."/>
            <person name="Fowler G."/>
            <person name="Francisco L."/>
            <person name="Fu Q."/>
            <person name="Gubbala S."/>
            <person name="Hale W."/>
            <person name="Han Y."/>
            <person name="Hemphill L."/>
            <person name="Highlander S.K."/>
            <person name="Hirani K."/>
            <person name="Hogues M."/>
            <person name="Jackson L."/>
            <person name="Jakkamsetti A."/>
            <person name="Javaid M."/>
            <person name="Jiang H."/>
            <person name="Korchina V."/>
            <person name="Kovar C."/>
            <person name="Lara F."/>
            <person name="Lee S."/>
            <person name="Mata R."/>
            <person name="Mathew T."/>
            <person name="Moen C."/>
            <person name="Morales K."/>
            <person name="Munidasa M."/>
            <person name="Nazareth L."/>
            <person name="Ngo R."/>
            <person name="Nguyen L."/>
            <person name="Okwuonu G."/>
            <person name="Ongeri F."/>
            <person name="Patil S."/>
            <person name="Petrosino J."/>
            <person name="Pham C."/>
            <person name="Pham P."/>
            <person name="Pu L.-L."/>
            <person name="Puazo M."/>
            <person name="Raj R."/>
            <person name="Reid J."/>
            <person name="Rouhana J."/>
            <person name="Saada N."/>
            <person name="Shang Y."/>
            <person name="Simmons D."/>
            <person name="Thornton R."/>
            <person name="Warren J."/>
            <person name="Weissenberger G."/>
            <person name="Zhang J."/>
            <person name="Zhang L."/>
            <person name="Zhou C."/>
            <person name="Zhu D."/>
            <person name="Muzny D."/>
            <person name="Worley K."/>
            <person name="Gibbs R."/>
        </authorList>
    </citation>
    <scope>NUCLEOTIDE SEQUENCE [LARGE SCALE GENOMIC DNA]</scope>
    <source>
        <strain evidence="7 8">ATCC 49957</strain>
    </source>
</reference>
<dbReference type="CDD" id="cd05797">
    <property type="entry name" value="Ribosomal_L10"/>
    <property type="match status" value="1"/>
</dbReference>
<comment type="caution">
    <text evidence="7">The sequence shown here is derived from an EMBL/GenBank/DDBJ whole genome shotgun (WGS) entry which is preliminary data.</text>
</comment>
<organism evidence="7 8">
    <name type="scientific">Pseudoroseomonas cervicalis ATCC 49957</name>
    <dbReference type="NCBI Taxonomy" id="525371"/>
    <lineage>
        <taxon>Bacteria</taxon>
        <taxon>Pseudomonadati</taxon>
        <taxon>Pseudomonadota</taxon>
        <taxon>Alphaproteobacteria</taxon>
        <taxon>Acetobacterales</taxon>
        <taxon>Roseomonadaceae</taxon>
        <taxon>Roseomonas</taxon>
    </lineage>
</organism>